<accession>C5L0S4</accession>
<feature type="non-terminal residue" evidence="3">
    <location>
        <position position="1"/>
    </location>
</feature>
<sequence length="322" mass="35989">WVSSRIGRWSFFFGQLHSEEAEVRNLREDVRELEEQVNAKDEIIAELEKAKTRKGEKWHASRDDAENLRGEDLLVDLRGEASDSRDKGRISKEEIRRQKRYGWQTADDGHGATTSMYKKFEVSDKVLPGSSSTPLASDESFKSVVNEDMTSPDMLLCTTDSECSVESSDGEAAGKSRMRDHFRKLVSNSAKIHKAGDRKSRTSSSSSSPPSIAKTLRTNRSQKITLTSSGYSSQKDGFKIIIDSAFNEKMGLLVLLGSQQVYSGTIEQRSEKRIVLKNSLVEGSLAKIIRVEATQLRPDCLCRTYFNTLDVPSRSDEAASCD</sequence>
<dbReference type="InParanoid" id="C5L0S4"/>
<dbReference type="RefSeq" id="XP_002777771.1">
    <property type="nucleotide sequence ID" value="XM_002777725.1"/>
</dbReference>
<dbReference type="EMBL" id="GG678140">
    <property type="protein sequence ID" value="EER09566.1"/>
    <property type="molecule type" value="Genomic_DNA"/>
</dbReference>
<feature type="coiled-coil region" evidence="1">
    <location>
        <begin position="16"/>
        <end position="53"/>
    </location>
</feature>
<reference evidence="3 4" key="1">
    <citation type="submission" date="2008-07" db="EMBL/GenBank/DDBJ databases">
        <authorList>
            <person name="El-Sayed N."/>
            <person name="Caler E."/>
            <person name="Inman J."/>
            <person name="Amedeo P."/>
            <person name="Hass B."/>
            <person name="Wortman J."/>
        </authorList>
    </citation>
    <scope>NUCLEOTIDE SEQUENCE [LARGE SCALE GENOMIC DNA]</scope>
    <source>
        <strain evidence="4">ATCC 50983 / TXsc</strain>
    </source>
</reference>
<dbReference type="GeneID" id="9052594"/>
<feature type="region of interest" description="Disordered" evidence="2">
    <location>
        <begin position="186"/>
        <end position="219"/>
    </location>
</feature>
<organism evidence="4">
    <name type="scientific">Perkinsus marinus (strain ATCC 50983 / TXsc)</name>
    <dbReference type="NCBI Taxonomy" id="423536"/>
    <lineage>
        <taxon>Eukaryota</taxon>
        <taxon>Sar</taxon>
        <taxon>Alveolata</taxon>
        <taxon>Perkinsozoa</taxon>
        <taxon>Perkinsea</taxon>
        <taxon>Perkinsida</taxon>
        <taxon>Perkinsidae</taxon>
        <taxon>Perkinsus</taxon>
    </lineage>
</organism>
<protein>
    <submittedName>
        <fullName evidence="3">Uncharacterized protein</fullName>
    </submittedName>
</protein>
<gene>
    <name evidence="3" type="ORF">Pmar_PMAR008688</name>
</gene>
<dbReference type="Proteomes" id="UP000007800">
    <property type="component" value="Unassembled WGS sequence"/>
</dbReference>
<evidence type="ECO:0000313" key="3">
    <source>
        <dbReference type="EMBL" id="EER09566.1"/>
    </source>
</evidence>
<keyword evidence="1" id="KW-0175">Coiled coil</keyword>
<evidence type="ECO:0000256" key="2">
    <source>
        <dbReference type="SAM" id="MobiDB-lite"/>
    </source>
</evidence>
<name>C5L0S4_PERM5</name>
<proteinExistence type="predicted"/>
<keyword evidence="4" id="KW-1185">Reference proteome</keyword>
<dbReference type="AlphaFoldDB" id="C5L0S4"/>
<evidence type="ECO:0000313" key="4">
    <source>
        <dbReference type="Proteomes" id="UP000007800"/>
    </source>
</evidence>
<evidence type="ECO:0000256" key="1">
    <source>
        <dbReference type="SAM" id="Coils"/>
    </source>
</evidence>